<reference evidence="2 3" key="1">
    <citation type="submission" date="2015-09" db="EMBL/GenBank/DDBJ databases">
        <authorList>
            <consortium name="Pathogen Informatics"/>
        </authorList>
    </citation>
    <scope>NUCLEOTIDE SEQUENCE [LARGE SCALE GENOMIC DNA]</scope>
    <source>
        <strain evidence="2 3">2789STDY5834876</strain>
    </source>
</reference>
<feature type="transmembrane region" description="Helical" evidence="1">
    <location>
        <begin position="12"/>
        <end position="32"/>
    </location>
</feature>
<dbReference type="AlphaFoldDB" id="A0A174A976"/>
<name>A0A174A976_9FIRM</name>
<gene>
    <name evidence="2" type="ORF">ERS852491_00636</name>
</gene>
<organism evidence="2 3">
    <name type="scientific">Faecalicatena contorta</name>
    <dbReference type="NCBI Taxonomy" id="39482"/>
    <lineage>
        <taxon>Bacteria</taxon>
        <taxon>Bacillati</taxon>
        <taxon>Bacillota</taxon>
        <taxon>Clostridia</taxon>
        <taxon>Lachnospirales</taxon>
        <taxon>Lachnospiraceae</taxon>
        <taxon>Faecalicatena</taxon>
    </lineage>
</organism>
<keyword evidence="1" id="KW-0812">Transmembrane</keyword>
<keyword evidence="1" id="KW-0472">Membrane</keyword>
<proteinExistence type="predicted"/>
<protein>
    <submittedName>
        <fullName evidence="2">Uncharacterized protein</fullName>
    </submittedName>
</protein>
<dbReference type="Proteomes" id="UP000095544">
    <property type="component" value="Unassembled WGS sequence"/>
</dbReference>
<evidence type="ECO:0000256" key="1">
    <source>
        <dbReference type="SAM" id="Phobius"/>
    </source>
</evidence>
<dbReference type="RefSeq" id="WP_050639314.1">
    <property type="nucleotide sequence ID" value="NZ_CABKUE010000006.1"/>
</dbReference>
<evidence type="ECO:0000313" key="2">
    <source>
        <dbReference type="EMBL" id="CUN84390.1"/>
    </source>
</evidence>
<sequence length="63" mass="7297">MSYIFSHTVLGFCWWDLPALIVLIVVIVGFAVKHHNMKKEENDLEDQLSELYTNDTVEIDSKT</sequence>
<dbReference type="STRING" id="39482.ERS852491_00636"/>
<evidence type="ECO:0000313" key="3">
    <source>
        <dbReference type="Proteomes" id="UP000095544"/>
    </source>
</evidence>
<dbReference type="OrthoDB" id="2064170at2"/>
<keyword evidence="1" id="KW-1133">Transmembrane helix</keyword>
<accession>A0A174A976</accession>
<dbReference type="EMBL" id="CYZU01000004">
    <property type="protein sequence ID" value="CUN84390.1"/>
    <property type="molecule type" value="Genomic_DNA"/>
</dbReference>